<evidence type="ECO:0000313" key="13">
    <source>
        <dbReference type="Proteomes" id="UP000326759"/>
    </source>
</evidence>
<sequence>MNSRMENGHKLKSYDNGVPDQSGYEKEREKRLYPRIKLSAYLLALRPWSFNVSLMPVLLGFSLAYKSGVTCNWFGLIITALTALSVHGAGNVVNTYYDYVNGIDSKKSDDRTLVDHLLTTKELTFLGVVLYFIGCIGFVILTAITPIKLVHLAIVYFGGLSGSFLYTGGIGFKYIALGDVLVLIIFGPITVLFSYMVQTGSCNWGTIYYAIPLALNAEAILHSNNTRDLEADKKAGIETLAIIIGLTASEVLYGVFLFAPFTIFIIWGLKYSLWLMLPIITLPEAFSIERHFRTTDKQSVPKRTAKLNIYMGLLYTVGVFLSDSKSLPFINEIVT</sequence>
<evidence type="ECO:0000256" key="7">
    <source>
        <dbReference type="ARBA" id="ARBA00022692"/>
    </source>
</evidence>
<comment type="similarity">
    <text evidence="3">Belongs to the UbiA prenyltransferase family.</text>
</comment>
<evidence type="ECO:0000256" key="9">
    <source>
        <dbReference type="ARBA" id="ARBA00023136"/>
    </source>
</evidence>
<dbReference type="Proteomes" id="UP000326759">
    <property type="component" value="Unassembled WGS sequence"/>
</dbReference>
<evidence type="ECO:0000256" key="8">
    <source>
        <dbReference type="ARBA" id="ARBA00022989"/>
    </source>
</evidence>
<dbReference type="GO" id="GO:0004659">
    <property type="term" value="F:prenyltransferase activity"/>
    <property type="evidence" value="ECO:0007669"/>
    <property type="project" value="UniProtKB-KW"/>
</dbReference>
<dbReference type="Gene3D" id="1.20.120.1780">
    <property type="entry name" value="UbiA prenyltransferase"/>
    <property type="match status" value="1"/>
</dbReference>
<evidence type="ECO:0000256" key="1">
    <source>
        <dbReference type="ARBA" id="ARBA00004141"/>
    </source>
</evidence>
<feature type="region of interest" description="Disordered" evidence="10">
    <location>
        <begin position="1"/>
        <end position="26"/>
    </location>
</feature>
<feature type="transmembrane region" description="Helical" evidence="11">
    <location>
        <begin position="150"/>
        <end position="167"/>
    </location>
</feature>
<evidence type="ECO:0000313" key="12">
    <source>
        <dbReference type="EMBL" id="KAB7500220.1"/>
    </source>
</evidence>
<evidence type="ECO:0000256" key="3">
    <source>
        <dbReference type="ARBA" id="ARBA00005985"/>
    </source>
</evidence>
<organism evidence="12 13">
    <name type="scientific">Armadillidium nasatum</name>
    <dbReference type="NCBI Taxonomy" id="96803"/>
    <lineage>
        <taxon>Eukaryota</taxon>
        <taxon>Metazoa</taxon>
        <taxon>Ecdysozoa</taxon>
        <taxon>Arthropoda</taxon>
        <taxon>Crustacea</taxon>
        <taxon>Multicrustacea</taxon>
        <taxon>Malacostraca</taxon>
        <taxon>Eumalacostraca</taxon>
        <taxon>Peracarida</taxon>
        <taxon>Isopoda</taxon>
        <taxon>Oniscidea</taxon>
        <taxon>Crinocheta</taxon>
        <taxon>Armadillidiidae</taxon>
        <taxon>Armadillidium</taxon>
    </lineage>
</organism>
<feature type="transmembrane region" description="Helical" evidence="11">
    <location>
        <begin position="73"/>
        <end position="97"/>
    </location>
</feature>
<dbReference type="PANTHER" id="PTHR13929">
    <property type="entry name" value="1,4-DIHYDROXY-2-NAPHTHOATE OCTAPRENYLTRANSFERASE"/>
    <property type="match status" value="1"/>
</dbReference>
<keyword evidence="4" id="KW-0474">Menaquinone biosynthesis</keyword>
<comment type="caution">
    <text evidence="12">The sequence shown here is derived from an EMBL/GenBank/DDBJ whole genome shotgun (WGS) entry which is preliminary data.</text>
</comment>
<dbReference type="GO" id="GO:0005783">
    <property type="term" value="C:endoplasmic reticulum"/>
    <property type="evidence" value="ECO:0007669"/>
    <property type="project" value="TreeGrafter"/>
</dbReference>
<keyword evidence="9 11" id="KW-0472">Membrane</keyword>
<dbReference type="PANTHER" id="PTHR13929:SF0">
    <property type="entry name" value="UBIA PRENYLTRANSFERASE DOMAIN-CONTAINING PROTEIN 1"/>
    <property type="match status" value="1"/>
</dbReference>
<keyword evidence="8 11" id="KW-1133">Transmembrane helix</keyword>
<evidence type="ECO:0000256" key="2">
    <source>
        <dbReference type="ARBA" id="ARBA00004863"/>
    </source>
</evidence>
<comment type="pathway">
    <text evidence="2">Quinol/quinone metabolism; menaquinone biosynthesis.</text>
</comment>
<dbReference type="PIRSF" id="PIRSF005355">
    <property type="entry name" value="UBIAD1"/>
    <property type="match status" value="1"/>
</dbReference>
<dbReference type="EMBL" id="SEYY01014734">
    <property type="protein sequence ID" value="KAB7500220.1"/>
    <property type="molecule type" value="Genomic_DNA"/>
</dbReference>
<dbReference type="InterPro" id="IPR026046">
    <property type="entry name" value="UBIAD1"/>
</dbReference>
<gene>
    <name evidence="12" type="primary">heix</name>
    <name evidence="12" type="ORF">Anas_05369</name>
</gene>
<dbReference type="InterPro" id="IPR000537">
    <property type="entry name" value="UbiA_prenyltransferase"/>
</dbReference>
<reference evidence="12 13" key="1">
    <citation type="journal article" date="2019" name="PLoS Biol.">
        <title>Sex chromosomes control vertical transmission of feminizing Wolbachia symbionts in an isopod.</title>
        <authorList>
            <person name="Becking T."/>
            <person name="Chebbi M.A."/>
            <person name="Giraud I."/>
            <person name="Moumen B."/>
            <person name="Laverre T."/>
            <person name="Caubet Y."/>
            <person name="Peccoud J."/>
            <person name="Gilbert C."/>
            <person name="Cordaux R."/>
        </authorList>
    </citation>
    <scope>NUCLEOTIDE SEQUENCE [LARGE SCALE GENOMIC DNA]</scope>
    <source>
        <strain evidence="12">ANa2</strain>
        <tissue evidence="12">Whole body excluding digestive tract and cuticle</tissue>
    </source>
</reference>
<evidence type="ECO:0000256" key="10">
    <source>
        <dbReference type="SAM" id="MobiDB-lite"/>
    </source>
</evidence>
<dbReference type="CDD" id="cd13962">
    <property type="entry name" value="PT_UbiA_UBIAD1"/>
    <property type="match status" value="1"/>
</dbReference>
<dbReference type="OrthoDB" id="203513at2759"/>
<keyword evidence="7 11" id="KW-0812">Transmembrane</keyword>
<feature type="transmembrane region" description="Helical" evidence="11">
    <location>
        <begin position="242"/>
        <end position="267"/>
    </location>
</feature>
<feature type="transmembrane region" description="Helical" evidence="11">
    <location>
        <begin position="38"/>
        <end position="61"/>
    </location>
</feature>
<proteinExistence type="inferred from homology"/>
<keyword evidence="6 12" id="KW-0808">Transferase</keyword>
<evidence type="ECO:0000256" key="11">
    <source>
        <dbReference type="SAM" id="Phobius"/>
    </source>
</evidence>
<dbReference type="Gene3D" id="1.10.357.140">
    <property type="entry name" value="UbiA prenyltransferase"/>
    <property type="match status" value="1"/>
</dbReference>
<comment type="subcellular location">
    <subcellularLocation>
        <location evidence="1">Membrane</location>
        <topology evidence="1">Multi-pass membrane protein</topology>
    </subcellularLocation>
</comment>
<dbReference type="GO" id="GO:0042371">
    <property type="term" value="P:vitamin K biosynthetic process"/>
    <property type="evidence" value="ECO:0007669"/>
    <property type="project" value="TreeGrafter"/>
</dbReference>
<dbReference type="GO" id="GO:0000139">
    <property type="term" value="C:Golgi membrane"/>
    <property type="evidence" value="ECO:0007669"/>
    <property type="project" value="TreeGrafter"/>
</dbReference>
<dbReference type="AlphaFoldDB" id="A0A5N5T5J1"/>
<evidence type="ECO:0000256" key="6">
    <source>
        <dbReference type="ARBA" id="ARBA00022679"/>
    </source>
</evidence>
<feature type="compositionally biased region" description="Basic and acidic residues" evidence="10">
    <location>
        <begin position="1"/>
        <end position="13"/>
    </location>
</feature>
<dbReference type="UniPathway" id="UPA00079"/>
<accession>A0A5N5T5J1</accession>
<dbReference type="Pfam" id="PF01040">
    <property type="entry name" value="UbiA"/>
    <property type="match status" value="1"/>
</dbReference>
<protein>
    <submittedName>
        <fullName evidence="12">UbiA prenyltransferase domain-containing protein 1-like protein</fullName>
    </submittedName>
</protein>
<name>A0A5N5T5J1_9CRUS</name>
<feature type="transmembrane region" description="Helical" evidence="11">
    <location>
        <begin position="174"/>
        <end position="197"/>
    </location>
</feature>
<evidence type="ECO:0000256" key="5">
    <source>
        <dbReference type="ARBA" id="ARBA00022602"/>
    </source>
</evidence>
<keyword evidence="13" id="KW-1185">Reference proteome</keyword>
<feature type="transmembrane region" description="Helical" evidence="11">
    <location>
        <begin position="304"/>
        <end position="322"/>
    </location>
</feature>
<keyword evidence="5" id="KW-0637">Prenyltransferase</keyword>
<feature type="transmembrane region" description="Helical" evidence="11">
    <location>
        <begin position="123"/>
        <end position="144"/>
    </location>
</feature>
<dbReference type="GO" id="GO:0009234">
    <property type="term" value="P:menaquinone biosynthetic process"/>
    <property type="evidence" value="ECO:0007669"/>
    <property type="project" value="UniProtKB-UniPathway"/>
</dbReference>
<dbReference type="InterPro" id="IPR044878">
    <property type="entry name" value="UbiA_sf"/>
</dbReference>
<evidence type="ECO:0000256" key="4">
    <source>
        <dbReference type="ARBA" id="ARBA00022428"/>
    </source>
</evidence>